<evidence type="ECO:0000259" key="8">
    <source>
        <dbReference type="PROSITE" id="PS51371"/>
    </source>
</evidence>
<dbReference type="GO" id="GO:0046872">
    <property type="term" value="F:metal ion binding"/>
    <property type="evidence" value="ECO:0007669"/>
    <property type="project" value="UniProtKB-KW"/>
</dbReference>
<feature type="domain" description="CBS" evidence="8">
    <location>
        <begin position="204"/>
        <end position="267"/>
    </location>
</feature>
<evidence type="ECO:0000256" key="4">
    <source>
        <dbReference type="PIRNR" id="PIRNR004692"/>
    </source>
</evidence>
<dbReference type="PROSITE" id="PS51464">
    <property type="entry name" value="SIS"/>
    <property type="match status" value="1"/>
</dbReference>
<sequence length="320" mass="33721">MTEAERFLATARQVVQDEAKALEALAGAFDERFAEAVQMMLEAEGRVIVSGIGKSGHIGRKIAATLASTGTPAHFVHPSEASHGDLGMVARGDVVLAISNSGEAPELANLLSYTRRFQIPLIGLSSRMDSTLMQAADAHLLIPSLGEACGFGMVPTISTTLTLAMGDALAVAIMQHRDFGPEAFRNFHPGGKLGARLSTVGDLMHTGDALPLVSEDTAMPDVLIEMTRKEFGVAGVTDDRGLLTGIITDGDLRRHMDGLLTQKAADVMTRGPRTIGPGALAEEAVAQMTGKITCLFVVPEGSRRAEGLIRLHDCLRAGVG</sequence>
<dbReference type="RefSeq" id="WP_088648896.1">
    <property type="nucleotide sequence ID" value="NZ_AQQR01000002.1"/>
</dbReference>
<feature type="site" description="Catalytically relevant" evidence="6">
    <location>
        <position position="54"/>
    </location>
</feature>
<evidence type="ECO:0000256" key="2">
    <source>
        <dbReference type="ARBA" id="ARBA00022737"/>
    </source>
</evidence>
<keyword evidence="5" id="KW-0479">Metal-binding</keyword>
<evidence type="ECO:0000259" key="9">
    <source>
        <dbReference type="PROSITE" id="PS51464"/>
    </source>
</evidence>
<comment type="similarity">
    <text evidence="1 4">Belongs to the SIS family. GutQ/KpsF subfamily.</text>
</comment>
<dbReference type="GO" id="GO:0005975">
    <property type="term" value="P:carbohydrate metabolic process"/>
    <property type="evidence" value="ECO:0007669"/>
    <property type="project" value="InterPro"/>
</dbReference>
<feature type="site" description="Catalytically relevant" evidence="6">
    <location>
        <position position="188"/>
    </location>
</feature>
<evidence type="ECO:0000256" key="1">
    <source>
        <dbReference type="ARBA" id="ARBA00008165"/>
    </source>
</evidence>
<comment type="caution">
    <text evidence="10">The sequence shown here is derived from an EMBL/GenBank/DDBJ whole genome shotgun (WGS) entry which is preliminary data.</text>
</comment>
<dbReference type="AlphaFoldDB" id="A0A225NV90"/>
<dbReference type="CDD" id="cd04604">
    <property type="entry name" value="CBS_pair_SIS_assoc"/>
    <property type="match status" value="1"/>
</dbReference>
<feature type="domain" description="SIS" evidence="9">
    <location>
        <begin position="36"/>
        <end position="179"/>
    </location>
</feature>
<gene>
    <name evidence="10" type="ORF">ATO3_05860</name>
</gene>
<feature type="binding site" evidence="5">
    <location>
        <position position="77"/>
    </location>
    <ligand>
        <name>Zn(2+)</name>
        <dbReference type="ChEBI" id="CHEBI:29105"/>
    </ligand>
</feature>
<dbReference type="InterPro" id="IPR035474">
    <property type="entry name" value="SIS_Kpsf"/>
</dbReference>
<dbReference type="InterPro" id="IPR050986">
    <property type="entry name" value="GutQ/KpsF_isomerases"/>
</dbReference>
<dbReference type="GO" id="GO:0097367">
    <property type="term" value="F:carbohydrate derivative binding"/>
    <property type="evidence" value="ECO:0007669"/>
    <property type="project" value="InterPro"/>
</dbReference>
<accession>A0A225NV90</accession>
<protein>
    <submittedName>
        <fullName evidence="10">D-arabinose 5-phosphate</fullName>
    </submittedName>
</protein>
<organism evidence="10 11">
    <name type="scientific">Marinibacterium profundimaris</name>
    <dbReference type="NCBI Taxonomy" id="1679460"/>
    <lineage>
        <taxon>Bacteria</taxon>
        <taxon>Pseudomonadati</taxon>
        <taxon>Pseudomonadota</taxon>
        <taxon>Alphaproteobacteria</taxon>
        <taxon>Rhodobacterales</taxon>
        <taxon>Paracoccaceae</taxon>
        <taxon>Marinibacterium</taxon>
    </lineage>
</organism>
<dbReference type="NCBIfam" id="TIGR00393">
    <property type="entry name" value="kpsF"/>
    <property type="match status" value="1"/>
</dbReference>
<evidence type="ECO:0000313" key="11">
    <source>
        <dbReference type="Proteomes" id="UP000215377"/>
    </source>
</evidence>
<dbReference type="Proteomes" id="UP000215377">
    <property type="component" value="Unassembled WGS sequence"/>
</dbReference>
<dbReference type="EMBL" id="AQQR01000002">
    <property type="protein sequence ID" value="OWU75726.1"/>
    <property type="molecule type" value="Genomic_DNA"/>
</dbReference>
<dbReference type="PANTHER" id="PTHR42745:SF1">
    <property type="entry name" value="ARABINOSE 5-PHOSPHATE ISOMERASE KDSD"/>
    <property type="match status" value="1"/>
</dbReference>
<evidence type="ECO:0000313" key="10">
    <source>
        <dbReference type="EMBL" id="OWU75726.1"/>
    </source>
</evidence>
<feature type="site" description="Catalytically relevant" evidence="6">
    <location>
        <position position="147"/>
    </location>
</feature>
<dbReference type="PANTHER" id="PTHR42745">
    <property type="match status" value="1"/>
</dbReference>
<dbReference type="InterPro" id="IPR046348">
    <property type="entry name" value="SIS_dom_sf"/>
</dbReference>
<keyword evidence="11" id="KW-1185">Reference proteome</keyword>
<dbReference type="SUPFAM" id="SSF53697">
    <property type="entry name" value="SIS domain"/>
    <property type="match status" value="1"/>
</dbReference>
<dbReference type="CDD" id="cd05014">
    <property type="entry name" value="SIS_Kpsf"/>
    <property type="match status" value="1"/>
</dbReference>
<dbReference type="GO" id="GO:0019146">
    <property type="term" value="F:arabinose-5-phosphate isomerase activity"/>
    <property type="evidence" value="ECO:0007669"/>
    <property type="project" value="UniProtKB-ARBA"/>
</dbReference>
<dbReference type="OrthoDB" id="9762536at2"/>
<dbReference type="Pfam" id="PF00571">
    <property type="entry name" value="CBS"/>
    <property type="match status" value="2"/>
</dbReference>
<proteinExistence type="inferred from homology"/>
<keyword evidence="3 7" id="KW-0129">CBS domain</keyword>
<dbReference type="Gene3D" id="3.10.580.10">
    <property type="entry name" value="CBS-domain"/>
    <property type="match status" value="1"/>
</dbReference>
<evidence type="ECO:0000256" key="7">
    <source>
        <dbReference type="PROSITE-ProRule" id="PRU00703"/>
    </source>
</evidence>
<dbReference type="InterPro" id="IPR001347">
    <property type="entry name" value="SIS_dom"/>
</dbReference>
<dbReference type="GO" id="GO:1901135">
    <property type="term" value="P:carbohydrate derivative metabolic process"/>
    <property type="evidence" value="ECO:0007669"/>
    <property type="project" value="InterPro"/>
</dbReference>
<keyword evidence="5" id="KW-0862">Zinc</keyword>
<dbReference type="PIRSF" id="PIRSF004692">
    <property type="entry name" value="KdsD_KpsF"/>
    <property type="match status" value="1"/>
</dbReference>
<evidence type="ECO:0000256" key="6">
    <source>
        <dbReference type="PIRSR" id="PIRSR004692-3"/>
    </source>
</evidence>
<name>A0A225NV90_9RHOB</name>
<feature type="site" description="Catalytically relevant" evidence="6">
    <location>
        <position position="106"/>
    </location>
</feature>
<keyword evidence="2" id="KW-0677">Repeat</keyword>
<evidence type="ECO:0000256" key="3">
    <source>
        <dbReference type="ARBA" id="ARBA00023122"/>
    </source>
</evidence>
<dbReference type="InterPro" id="IPR000644">
    <property type="entry name" value="CBS_dom"/>
</dbReference>
<reference evidence="10 11" key="1">
    <citation type="submission" date="2013-04" db="EMBL/GenBank/DDBJ databases">
        <title>Oceanicola sp. 22II1-22F33 Genome Sequencing.</title>
        <authorList>
            <person name="Lai Q."/>
            <person name="Li G."/>
            <person name="Shao Z."/>
        </authorList>
    </citation>
    <scope>NUCLEOTIDE SEQUENCE [LARGE SCALE GENOMIC DNA]</scope>
    <source>
        <strain evidence="10 11">22II1-22F33</strain>
    </source>
</reference>
<dbReference type="FunFam" id="3.40.50.10490:FF:000011">
    <property type="entry name" value="Arabinose 5-phosphate isomerase"/>
    <property type="match status" value="1"/>
</dbReference>
<dbReference type="InterPro" id="IPR046342">
    <property type="entry name" value="CBS_dom_sf"/>
</dbReference>
<dbReference type="PROSITE" id="PS51371">
    <property type="entry name" value="CBS"/>
    <property type="match status" value="1"/>
</dbReference>
<evidence type="ECO:0000256" key="5">
    <source>
        <dbReference type="PIRSR" id="PIRSR004692-2"/>
    </source>
</evidence>
<dbReference type="Gene3D" id="3.40.50.10490">
    <property type="entry name" value="Glucose-6-phosphate isomerase like protein, domain 1"/>
    <property type="match status" value="1"/>
</dbReference>
<dbReference type="Pfam" id="PF01380">
    <property type="entry name" value="SIS"/>
    <property type="match status" value="1"/>
</dbReference>
<dbReference type="InterPro" id="IPR004800">
    <property type="entry name" value="KdsD/KpsF-type"/>
</dbReference>